<evidence type="ECO:0000313" key="1">
    <source>
        <dbReference type="EMBL" id="GEU74856.1"/>
    </source>
</evidence>
<evidence type="ECO:0008006" key="2">
    <source>
        <dbReference type="Google" id="ProtNLM"/>
    </source>
</evidence>
<reference evidence="1" key="1">
    <citation type="journal article" date="2019" name="Sci. Rep.">
        <title>Draft genome of Tanacetum cinerariifolium, the natural source of mosquito coil.</title>
        <authorList>
            <person name="Yamashiro T."/>
            <person name="Shiraishi A."/>
            <person name="Satake H."/>
            <person name="Nakayama K."/>
        </authorList>
    </citation>
    <scope>NUCLEOTIDE SEQUENCE</scope>
</reference>
<dbReference type="CDD" id="cd00303">
    <property type="entry name" value="retropepsin_like"/>
    <property type="match status" value="1"/>
</dbReference>
<dbReference type="AlphaFoldDB" id="A0A6L2MLG6"/>
<accession>A0A6L2MLG6</accession>
<dbReference type="EMBL" id="BKCJ010006965">
    <property type="protein sequence ID" value="GEU74856.1"/>
    <property type="molecule type" value="Genomic_DNA"/>
</dbReference>
<dbReference type="InterPro" id="IPR021109">
    <property type="entry name" value="Peptidase_aspartic_dom_sf"/>
</dbReference>
<dbReference type="Pfam" id="PF13975">
    <property type="entry name" value="gag-asp_proteas"/>
    <property type="match status" value="1"/>
</dbReference>
<gene>
    <name evidence="1" type="ORF">Tci_046834</name>
</gene>
<proteinExistence type="predicted"/>
<organism evidence="1">
    <name type="scientific">Tanacetum cinerariifolium</name>
    <name type="common">Dalmatian daisy</name>
    <name type="synonym">Chrysanthemum cinerariifolium</name>
    <dbReference type="NCBI Taxonomy" id="118510"/>
    <lineage>
        <taxon>Eukaryota</taxon>
        <taxon>Viridiplantae</taxon>
        <taxon>Streptophyta</taxon>
        <taxon>Embryophyta</taxon>
        <taxon>Tracheophyta</taxon>
        <taxon>Spermatophyta</taxon>
        <taxon>Magnoliopsida</taxon>
        <taxon>eudicotyledons</taxon>
        <taxon>Gunneridae</taxon>
        <taxon>Pentapetalae</taxon>
        <taxon>asterids</taxon>
        <taxon>campanulids</taxon>
        <taxon>Asterales</taxon>
        <taxon>Asteraceae</taxon>
        <taxon>Asteroideae</taxon>
        <taxon>Anthemideae</taxon>
        <taxon>Anthemidinae</taxon>
        <taxon>Tanacetum</taxon>
    </lineage>
</organism>
<sequence length="201" mass="22944">MLDEAIAAAELIMDYSNKPKRPLVEELTVNDKKTLRLIDTGATHNSLDVKEAERLGVKCIPGEGRIKSVNSEPKQILGTTKVKVCIDNWTNELTFIVVSIDDYKLVLGIDFFEKALAFPMPATKMLVIHDNRVSQVTTLMTRCEIQTLLMATQFKEAAKEREFLLETVKKSFDDETPTHPRPPSLFLKKKEWHEKVNEIRM</sequence>
<dbReference type="Gene3D" id="2.40.70.10">
    <property type="entry name" value="Acid Proteases"/>
    <property type="match status" value="1"/>
</dbReference>
<protein>
    <recommendedName>
        <fullName evidence="2">Reverse transcriptase domain-containing protein</fullName>
    </recommendedName>
</protein>
<dbReference type="SUPFAM" id="SSF50630">
    <property type="entry name" value="Acid proteases"/>
    <property type="match status" value="1"/>
</dbReference>
<name>A0A6L2MLG6_TANCI</name>
<comment type="caution">
    <text evidence="1">The sequence shown here is derived from an EMBL/GenBank/DDBJ whole genome shotgun (WGS) entry which is preliminary data.</text>
</comment>